<accession>A0A5B8XMM3</accession>
<dbReference type="GO" id="GO:0009055">
    <property type="term" value="F:electron transfer activity"/>
    <property type="evidence" value="ECO:0007669"/>
    <property type="project" value="InterPro"/>
</dbReference>
<dbReference type="EMBL" id="CP042467">
    <property type="protein sequence ID" value="QED27102.1"/>
    <property type="molecule type" value="Genomic_DNA"/>
</dbReference>
<organism evidence="6 7">
    <name type="scientific">Microvenator marinus</name>
    <dbReference type="NCBI Taxonomy" id="2600177"/>
    <lineage>
        <taxon>Bacteria</taxon>
        <taxon>Deltaproteobacteria</taxon>
        <taxon>Bradymonadales</taxon>
        <taxon>Microvenatoraceae</taxon>
        <taxon>Microvenator</taxon>
    </lineage>
</organism>
<dbReference type="PROSITE" id="PS51257">
    <property type="entry name" value="PROKAR_LIPOPROTEIN"/>
    <property type="match status" value="1"/>
</dbReference>
<feature type="domain" description="Cytochrome c" evidence="5">
    <location>
        <begin position="31"/>
        <end position="131"/>
    </location>
</feature>
<sequence>MRPGKAPLWLSFALAALAVTGCDSEPEATGDECVDDKRYFQQEVWSKFMAQQCVSCHTTGGQAGATKLVLKSEAQTGFIDANLATLKDVAAYEREGQSVLLLKPTMQVAHDGGKVFDVDSEQYQALVKMMERFDNPVTCGDAGTGEHFEAVTLMDPNETFRKASINLAGRLPTALEDFNIATGGEEALDQELEKILHEEAFYARMEEIFNDMFLTDRYLGRTNALDLLDGDYYPNARWFVEDEDNPGALDGENQEFLANARLYTNDSMARENLKLATYLVRNDRPFTEILTADYMVMNPYTARSYGVELEFENPMDPNEWRAGQIPGVPHAGVLTSPMWLNRFPTTPTNRNRHRARMVYWFFLATDVNRLADRPLDPTNIVDFNPTMNNANCNVCHKVIDPLAGALQNWDEQGNYAPMEDGWFTDMISPGFEDRKLNYETDLQTAARWLANQVANDPRFALSMVHHMYRGLTGYEPLVFPTDSSDEKYLARVKEFEVQTAVFESIAQKFMDSEYDLRVVFKELVKSQYFRAKDLNDETLAEEMVELGSMRMLTPELLDRKIEAVLGTSWVDRDGDSYLLDSNEYRLLYGGIDSNDVTQRITSPNGIMANIQMRMANEMACRVTASDFTAPEQRRRLFPFVDRTTSPFNDQGFPDLDNELLIRKNIAHMHHHILGERLDASDSEVTRTYNLFLQTMQEGQLKLATDGISSNLECRATMTLDGVELPEEEQIRTDEQYIIRAWMAVVTYLLADYRFVYE</sequence>
<dbReference type="Proteomes" id="UP000321595">
    <property type="component" value="Chromosome"/>
</dbReference>
<feature type="signal peptide" evidence="4">
    <location>
        <begin position="1"/>
        <end position="18"/>
    </location>
</feature>
<evidence type="ECO:0000256" key="1">
    <source>
        <dbReference type="ARBA" id="ARBA00022723"/>
    </source>
</evidence>
<evidence type="ECO:0000259" key="5">
    <source>
        <dbReference type="PROSITE" id="PS51007"/>
    </source>
</evidence>
<dbReference type="KEGG" id="bbae:FRD01_07575"/>
<dbReference type="AlphaFoldDB" id="A0A5B8XMM3"/>
<gene>
    <name evidence="6" type="ORF">FRD01_07575</name>
</gene>
<evidence type="ECO:0000256" key="4">
    <source>
        <dbReference type="SAM" id="SignalP"/>
    </source>
</evidence>
<reference evidence="6 7" key="1">
    <citation type="submission" date="2019-08" db="EMBL/GenBank/DDBJ databases">
        <authorList>
            <person name="Liang Q."/>
        </authorList>
    </citation>
    <scope>NUCLEOTIDE SEQUENCE [LARGE SCALE GENOMIC DNA]</scope>
    <source>
        <strain evidence="6 7">V1718</strain>
    </source>
</reference>
<proteinExistence type="predicted"/>
<keyword evidence="2 3" id="KW-0408">Iron</keyword>
<evidence type="ECO:0000256" key="2">
    <source>
        <dbReference type="ARBA" id="ARBA00023004"/>
    </source>
</evidence>
<feature type="chain" id="PRO_5022886885" evidence="4">
    <location>
        <begin position="19"/>
        <end position="757"/>
    </location>
</feature>
<keyword evidence="3" id="KW-0349">Heme</keyword>
<dbReference type="RefSeq" id="WP_146958787.1">
    <property type="nucleotide sequence ID" value="NZ_CP042467.1"/>
</dbReference>
<keyword evidence="4" id="KW-0732">Signal</keyword>
<keyword evidence="1 3" id="KW-0479">Metal-binding</keyword>
<dbReference type="InterPro" id="IPR009056">
    <property type="entry name" value="Cyt_c-like_dom"/>
</dbReference>
<keyword evidence="7" id="KW-1185">Reference proteome</keyword>
<dbReference type="GO" id="GO:0046872">
    <property type="term" value="F:metal ion binding"/>
    <property type="evidence" value="ECO:0007669"/>
    <property type="project" value="UniProtKB-KW"/>
</dbReference>
<protein>
    <submittedName>
        <fullName evidence="6">DUF1588 domain-containing protein</fullName>
    </submittedName>
</protein>
<dbReference type="PROSITE" id="PS51007">
    <property type="entry name" value="CYTC"/>
    <property type="match status" value="1"/>
</dbReference>
<dbReference type="GO" id="GO:0020037">
    <property type="term" value="F:heme binding"/>
    <property type="evidence" value="ECO:0007669"/>
    <property type="project" value="InterPro"/>
</dbReference>
<evidence type="ECO:0000256" key="3">
    <source>
        <dbReference type="PROSITE-ProRule" id="PRU00433"/>
    </source>
</evidence>
<evidence type="ECO:0000313" key="7">
    <source>
        <dbReference type="Proteomes" id="UP000321595"/>
    </source>
</evidence>
<evidence type="ECO:0000313" key="6">
    <source>
        <dbReference type="EMBL" id="QED27102.1"/>
    </source>
</evidence>
<dbReference type="OrthoDB" id="9785394at2"/>
<name>A0A5B8XMM3_9DELT</name>